<sequence>MADFFDRLVARTVPGVAMPEGEALVRPRLPHLFERGEVADMSAAEPLTWPTRVGSPGEVTVAPVAASRPVERQRVEHEEHVVRRAQDDASVPVSRKADPGGRGDPGVTTPAAVVRPVVRTPVVPPPSRPAAQEVVPPVWTVRTPDAVGELVPPTAPPPGVVPPQWTDGRRAGPSFGRRAPARQPEQTVRVSIGRLEVTASAARREPERARPGRPEPAVSLERFLDREGGRR</sequence>
<organism evidence="2 3">
    <name type="scientific">Streptoalloteichus hindustanus</name>
    <dbReference type="NCBI Taxonomy" id="2017"/>
    <lineage>
        <taxon>Bacteria</taxon>
        <taxon>Bacillati</taxon>
        <taxon>Actinomycetota</taxon>
        <taxon>Actinomycetes</taxon>
        <taxon>Pseudonocardiales</taxon>
        <taxon>Pseudonocardiaceae</taxon>
        <taxon>Streptoalloteichus</taxon>
    </lineage>
</organism>
<dbReference type="Proteomes" id="UP000184501">
    <property type="component" value="Unassembled WGS sequence"/>
</dbReference>
<feature type="region of interest" description="Disordered" evidence="1">
    <location>
        <begin position="64"/>
        <end position="109"/>
    </location>
</feature>
<keyword evidence="3" id="KW-1185">Reference proteome</keyword>
<dbReference type="RefSeq" id="WP_073480719.1">
    <property type="nucleotide sequence ID" value="NZ_FQVN01000002.1"/>
</dbReference>
<feature type="compositionally biased region" description="Basic and acidic residues" evidence="1">
    <location>
        <begin position="222"/>
        <end position="231"/>
    </location>
</feature>
<evidence type="ECO:0000313" key="3">
    <source>
        <dbReference type="Proteomes" id="UP000184501"/>
    </source>
</evidence>
<evidence type="ECO:0000256" key="1">
    <source>
        <dbReference type="SAM" id="MobiDB-lite"/>
    </source>
</evidence>
<feature type="compositionally biased region" description="Basic and acidic residues" evidence="1">
    <location>
        <begin position="202"/>
        <end position="213"/>
    </location>
</feature>
<feature type="compositionally biased region" description="Basic and acidic residues" evidence="1">
    <location>
        <begin position="69"/>
        <end position="87"/>
    </location>
</feature>
<reference evidence="2 3" key="1">
    <citation type="submission" date="2016-11" db="EMBL/GenBank/DDBJ databases">
        <authorList>
            <person name="Jaros S."/>
            <person name="Januszkiewicz K."/>
            <person name="Wedrychowicz H."/>
        </authorList>
    </citation>
    <scope>NUCLEOTIDE SEQUENCE [LARGE SCALE GENOMIC DNA]</scope>
    <source>
        <strain evidence="2 3">DSM 44523</strain>
    </source>
</reference>
<gene>
    <name evidence="2" type="ORF">SAMN05444320_102494</name>
</gene>
<accession>A0A1M4YW74</accession>
<dbReference type="STRING" id="2017.SAMN05444320_102494"/>
<proteinExistence type="predicted"/>
<evidence type="ECO:0000313" key="2">
    <source>
        <dbReference type="EMBL" id="SHF09586.1"/>
    </source>
</evidence>
<dbReference type="AlphaFoldDB" id="A0A1M4YW74"/>
<dbReference type="OrthoDB" id="3681682at2"/>
<feature type="region of interest" description="Disordered" evidence="1">
    <location>
        <begin position="149"/>
        <end position="231"/>
    </location>
</feature>
<protein>
    <submittedName>
        <fullName evidence="2">Uncharacterized protein</fullName>
    </submittedName>
</protein>
<name>A0A1M4YW74_STRHI</name>
<dbReference type="EMBL" id="FQVN01000002">
    <property type="protein sequence ID" value="SHF09586.1"/>
    <property type="molecule type" value="Genomic_DNA"/>
</dbReference>